<protein>
    <submittedName>
        <fullName evidence="2">Molybdenum cofactor biosynthesis protein MoeA</fullName>
    </submittedName>
</protein>
<dbReference type="GO" id="GO:0061599">
    <property type="term" value="F:molybdopterin molybdotransferase activity"/>
    <property type="evidence" value="ECO:0007669"/>
    <property type="project" value="TreeGrafter"/>
</dbReference>
<evidence type="ECO:0000313" key="3">
    <source>
        <dbReference type="Proteomes" id="UP000297053"/>
    </source>
</evidence>
<dbReference type="Gene3D" id="3.90.105.10">
    <property type="entry name" value="Molybdopterin biosynthesis moea protein, domain 2"/>
    <property type="match status" value="1"/>
</dbReference>
<dbReference type="GeneID" id="42178818"/>
<name>A0A4D6KI86_9EURY</name>
<evidence type="ECO:0000259" key="1">
    <source>
        <dbReference type="Pfam" id="PF03453"/>
    </source>
</evidence>
<dbReference type="InterPro" id="IPR036135">
    <property type="entry name" value="MoeA_linker/N_sf"/>
</dbReference>
<dbReference type="GO" id="GO:0005737">
    <property type="term" value="C:cytoplasm"/>
    <property type="evidence" value="ECO:0007669"/>
    <property type="project" value="TreeGrafter"/>
</dbReference>
<dbReference type="Gene3D" id="2.170.190.11">
    <property type="entry name" value="Molybdopterin biosynthesis moea protein, domain 3"/>
    <property type="match status" value="1"/>
</dbReference>
<dbReference type="PANTHER" id="PTHR10192">
    <property type="entry name" value="MOLYBDOPTERIN BIOSYNTHESIS PROTEIN"/>
    <property type="match status" value="1"/>
</dbReference>
<dbReference type="AlphaFoldDB" id="A0A4D6KI86"/>
<dbReference type="KEGG" id="halz:E5139_07740"/>
<dbReference type="Proteomes" id="UP000297053">
    <property type="component" value="Chromosome"/>
</dbReference>
<organism evidence="2 3">
    <name type="scientific">Halomicrobium mukohataei</name>
    <dbReference type="NCBI Taxonomy" id="57705"/>
    <lineage>
        <taxon>Archaea</taxon>
        <taxon>Methanobacteriati</taxon>
        <taxon>Methanobacteriota</taxon>
        <taxon>Stenosarchaea group</taxon>
        <taxon>Halobacteria</taxon>
        <taxon>Halobacteriales</taxon>
        <taxon>Haloarculaceae</taxon>
        <taxon>Halomicrobium</taxon>
    </lineage>
</organism>
<proteinExistence type="predicted"/>
<dbReference type="InterPro" id="IPR005110">
    <property type="entry name" value="MoeA_linker/N"/>
</dbReference>
<sequence length="159" mass="16403">MSHEVSLADARGAVLAEDRPAATPEYDRARVAGYAVAAVEVEDTRRAAPVVMDVVADLAPHDEPPAETPLRTAVAVAAGAPLPPTTDAVVQTDDASRRNDDVALREPVVPGKNVLSATTLGGRETVSVGTLLTARTIALLGAAGHERVPVVAETTDVSR</sequence>
<dbReference type="EMBL" id="CP039375">
    <property type="protein sequence ID" value="QCD65533.1"/>
    <property type="molecule type" value="Genomic_DNA"/>
</dbReference>
<feature type="domain" description="MoeA N-terminal and linker" evidence="1">
    <location>
        <begin position="3"/>
        <end position="144"/>
    </location>
</feature>
<dbReference type="PANTHER" id="PTHR10192:SF5">
    <property type="entry name" value="GEPHYRIN"/>
    <property type="match status" value="1"/>
</dbReference>
<dbReference type="GO" id="GO:0006777">
    <property type="term" value="P:Mo-molybdopterin cofactor biosynthetic process"/>
    <property type="evidence" value="ECO:0007669"/>
    <property type="project" value="TreeGrafter"/>
</dbReference>
<reference evidence="2 3" key="2">
    <citation type="submission" date="2019-04" db="EMBL/GenBank/DDBJ databases">
        <authorList>
            <person name="Yang S."/>
            <person name="Wei W."/>
        </authorList>
    </citation>
    <scope>NUCLEOTIDE SEQUENCE [LARGE SCALE GENOMIC DNA]</scope>
    <source>
        <strain evidence="3">ZP60</strain>
    </source>
</reference>
<accession>A0A4D6KI86</accession>
<evidence type="ECO:0000313" key="2">
    <source>
        <dbReference type="EMBL" id="QCD65533.1"/>
    </source>
</evidence>
<reference evidence="2 3" key="1">
    <citation type="submission" date="2019-04" db="EMBL/GenBank/DDBJ databases">
        <title>Complete genome sequence of Arthrobacter sp. ZXY-2 associated with effective atrazine degradation and salt adaptation.</title>
        <authorList>
            <person name="Zhao X."/>
        </authorList>
    </citation>
    <scope>NUCLEOTIDE SEQUENCE [LARGE SCALE GENOMIC DNA]</scope>
    <source>
        <strain evidence="3">ZP60</strain>
    </source>
</reference>
<dbReference type="SUPFAM" id="SSF63882">
    <property type="entry name" value="MoeA N-terminal region -like"/>
    <property type="match status" value="1"/>
</dbReference>
<gene>
    <name evidence="2" type="ORF">E5139_07740</name>
</gene>
<dbReference type="InterPro" id="IPR038987">
    <property type="entry name" value="MoeA-like"/>
</dbReference>
<dbReference type="RefSeq" id="WP_015761891.1">
    <property type="nucleotide sequence ID" value="NZ_CP039375.1"/>
</dbReference>
<dbReference type="Pfam" id="PF03453">
    <property type="entry name" value="MoeA_N"/>
    <property type="match status" value="1"/>
</dbReference>